<gene>
    <name evidence="1" type="ORF">GH714_038762</name>
</gene>
<dbReference type="PANTHER" id="PTHR47209:SF10">
    <property type="entry name" value="E3 UBIQUITIN-PROTEIN LIGASE KEG-LIKE"/>
    <property type="match status" value="1"/>
</dbReference>
<organism evidence="1 2">
    <name type="scientific">Hevea brasiliensis</name>
    <name type="common">Para rubber tree</name>
    <name type="synonym">Siphonia brasiliensis</name>
    <dbReference type="NCBI Taxonomy" id="3981"/>
    <lineage>
        <taxon>Eukaryota</taxon>
        <taxon>Viridiplantae</taxon>
        <taxon>Streptophyta</taxon>
        <taxon>Embryophyta</taxon>
        <taxon>Tracheophyta</taxon>
        <taxon>Spermatophyta</taxon>
        <taxon>Magnoliopsida</taxon>
        <taxon>eudicotyledons</taxon>
        <taxon>Gunneridae</taxon>
        <taxon>Pentapetalae</taxon>
        <taxon>rosids</taxon>
        <taxon>fabids</taxon>
        <taxon>Malpighiales</taxon>
        <taxon>Euphorbiaceae</taxon>
        <taxon>Crotonoideae</taxon>
        <taxon>Micrandreae</taxon>
        <taxon>Hevea</taxon>
    </lineage>
</organism>
<sequence length="157" mass="17749">MGGCLAVGFPRRLVFGDESNSFLADPAEVEQVSFDTCPVHVEVFHWAAKPLAIALGVFTAMKLTISVGRRLVWKLGGKLSLAKYGLSRQEQKTRAARLQKQLKARWEFEQLIEEQLNRFHPNYNQAMIPTRLKDVAQFLMPKWAPPNELAALAWLGE</sequence>
<dbReference type="PANTHER" id="PTHR47209">
    <property type="entry name" value="OS06G0639500 PROTEIN"/>
    <property type="match status" value="1"/>
</dbReference>
<dbReference type="AlphaFoldDB" id="A0A6A6KX14"/>
<name>A0A6A6KX14_HEVBR</name>
<dbReference type="InterPro" id="IPR053293">
    <property type="entry name" value="OCM_Kinase"/>
</dbReference>
<comment type="caution">
    <text evidence="1">The sequence shown here is derived from an EMBL/GenBank/DDBJ whole genome shotgun (WGS) entry which is preliminary data.</text>
</comment>
<evidence type="ECO:0000313" key="2">
    <source>
        <dbReference type="Proteomes" id="UP000467840"/>
    </source>
</evidence>
<protein>
    <submittedName>
        <fullName evidence="1">Uncharacterized protein</fullName>
    </submittedName>
</protein>
<proteinExistence type="predicted"/>
<accession>A0A6A6KX14</accession>
<reference evidence="1 2" key="1">
    <citation type="journal article" date="2020" name="Mol. Plant">
        <title>The Chromosome-Based Rubber Tree Genome Provides New Insights into Spurge Genome Evolution and Rubber Biosynthesis.</title>
        <authorList>
            <person name="Liu J."/>
            <person name="Shi C."/>
            <person name="Shi C.C."/>
            <person name="Li W."/>
            <person name="Zhang Q.J."/>
            <person name="Zhang Y."/>
            <person name="Li K."/>
            <person name="Lu H.F."/>
            <person name="Shi C."/>
            <person name="Zhu S.T."/>
            <person name="Xiao Z.Y."/>
            <person name="Nan H."/>
            <person name="Yue Y."/>
            <person name="Zhu X.G."/>
            <person name="Wu Y."/>
            <person name="Hong X.N."/>
            <person name="Fan G.Y."/>
            <person name="Tong Y."/>
            <person name="Zhang D."/>
            <person name="Mao C.L."/>
            <person name="Liu Y.L."/>
            <person name="Hao S.J."/>
            <person name="Liu W.Q."/>
            <person name="Lv M.Q."/>
            <person name="Zhang H.B."/>
            <person name="Liu Y."/>
            <person name="Hu-Tang G.R."/>
            <person name="Wang J.P."/>
            <person name="Wang J.H."/>
            <person name="Sun Y.H."/>
            <person name="Ni S.B."/>
            <person name="Chen W.B."/>
            <person name="Zhang X.C."/>
            <person name="Jiao Y.N."/>
            <person name="Eichler E.E."/>
            <person name="Li G.H."/>
            <person name="Liu X."/>
            <person name="Gao L.Z."/>
        </authorList>
    </citation>
    <scope>NUCLEOTIDE SEQUENCE [LARGE SCALE GENOMIC DNA]</scope>
    <source>
        <strain evidence="2">cv. GT1</strain>
        <tissue evidence="1">Leaf</tissue>
    </source>
</reference>
<keyword evidence="2" id="KW-1185">Reference proteome</keyword>
<evidence type="ECO:0000313" key="1">
    <source>
        <dbReference type="EMBL" id="KAF2293177.1"/>
    </source>
</evidence>
<dbReference type="EMBL" id="JAAGAX010000014">
    <property type="protein sequence ID" value="KAF2293177.1"/>
    <property type="molecule type" value="Genomic_DNA"/>
</dbReference>
<dbReference type="Proteomes" id="UP000467840">
    <property type="component" value="Chromosome 13"/>
</dbReference>